<evidence type="ECO:0000256" key="2">
    <source>
        <dbReference type="ARBA" id="ARBA00022741"/>
    </source>
</evidence>
<dbReference type="PANTHER" id="PTHR43585">
    <property type="entry name" value="FUMIPYRROLE BIOSYNTHESIS PROTEIN C"/>
    <property type="match status" value="1"/>
</dbReference>
<evidence type="ECO:0000313" key="7">
    <source>
        <dbReference type="Proteomes" id="UP000321787"/>
    </source>
</evidence>
<evidence type="ECO:0000313" key="6">
    <source>
        <dbReference type="EMBL" id="GEK15075.1"/>
    </source>
</evidence>
<keyword evidence="3 4" id="KW-0067">ATP-binding</keyword>
<dbReference type="GO" id="GO:0046872">
    <property type="term" value="F:metal ion binding"/>
    <property type="evidence" value="ECO:0007669"/>
    <property type="project" value="InterPro"/>
</dbReference>
<feature type="domain" description="ATP-grasp" evidence="5">
    <location>
        <begin position="108"/>
        <end position="302"/>
    </location>
</feature>
<organism evidence="6 7">
    <name type="scientific">Aliivibrio fischeri</name>
    <name type="common">Vibrio fischeri</name>
    <dbReference type="NCBI Taxonomy" id="668"/>
    <lineage>
        <taxon>Bacteria</taxon>
        <taxon>Pseudomonadati</taxon>
        <taxon>Pseudomonadota</taxon>
        <taxon>Gammaproteobacteria</taxon>
        <taxon>Vibrionales</taxon>
        <taxon>Vibrionaceae</taxon>
        <taxon>Aliivibrio</taxon>
    </lineage>
</organism>
<dbReference type="InterPro" id="IPR011761">
    <property type="entry name" value="ATP-grasp"/>
</dbReference>
<dbReference type="InterPro" id="IPR052032">
    <property type="entry name" value="ATP-dep_AA_Ligase"/>
</dbReference>
<proteinExistence type="predicted"/>
<dbReference type="EMBL" id="BJTZ01000024">
    <property type="protein sequence ID" value="GEK15075.1"/>
    <property type="molecule type" value="Genomic_DNA"/>
</dbReference>
<protein>
    <recommendedName>
        <fullName evidence="5">ATP-grasp domain-containing protein</fullName>
    </recommendedName>
</protein>
<dbReference type="InterPro" id="IPR013815">
    <property type="entry name" value="ATP_grasp_subdomain_1"/>
</dbReference>
<dbReference type="PANTHER" id="PTHR43585:SF2">
    <property type="entry name" value="ATP-GRASP ENZYME FSQD"/>
    <property type="match status" value="1"/>
</dbReference>
<dbReference type="Gene3D" id="3.30.470.20">
    <property type="entry name" value="ATP-grasp fold, B domain"/>
    <property type="match status" value="1"/>
</dbReference>
<accession>A0A510UQF8</accession>
<dbReference type="Proteomes" id="UP000321787">
    <property type="component" value="Unassembled WGS sequence"/>
</dbReference>
<sequence>MICVIGGGEWQAPLISSIQKKGHQVLCVNLYSDTSGSQLADFFEYADIKNKDQCFNAIKKYKDKIKAVVTDQSDIAVGTVAYISEKLGGLKSIGETTAKRFTDKYLMRVICKELNLPNPSFCLVNNKLEVENFIQKFGLPVVLKPRNSQSSKGISIITSHDQIESSLYNAMLESHEFDNVLIEQYIGGIEYTVEGYSRNFKNTTIAYSEKSHYEDCKQVAESLTYPGNLSNNERLKLFKTCEMIVDSLGLKFGITHAEFKYHEGEFYLIEVAARGGGTKISSHIVPTISNFNLYDILLDDLLKDNVNEFNYNYTENGVVRLKFLNFLSGKVLDCISVDKIIAHDRIIDFNYNFNIGEDIQSVKDDRSRHAHLIVHYDNEDNLNSNIKTIEDNIVNGIKYE</sequence>
<gene>
    <name evidence="6" type="ORF">AFI02nite_31110</name>
</gene>
<dbReference type="GO" id="GO:0005524">
    <property type="term" value="F:ATP binding"/>
    <property type="evidence" value="ECO:0007669"/>
    <property type="project" value="UniProtKB-UniRule"/>
</dbReference>
<name>A0A510UQF8_ALIFS</name>
<evidence type="ECO:0000256" key="3">
    <source>
        <dbReference type="ARBA" id="ARBA00022840"/>
    </source>
</evidence>
<reference evidence="6 7" key="1">
    <citation type="submission" date="2019-07" db="EMBL/GenBank/DDBJ databases">
        <title>Whole genome shotgun sequence of Aliivibrio fischeri NBRC 101058.</title>
        <authorList>
            <person name="Hosoyama A."/>
            <person name="Uohara A."/>
            <person name="Ohji S."/>
            <person name="Ichikawa N."/>
        </authorList>
    </citation>
    <scope>NUCLEOTIDE SEQUENCE [LARGE SCALE GENOMIC DNA]</scope>
    <source>
        <strain evidence="6 7">NBRC 101058</strain>
    </source>
</reference>
<dbReference type="RefSeq" id="WP_146865515.1">
    <property type="nucleotide sequence ID" value="NZ_BJTZ01000024.1"/>
</dbReference>
<dbReference type="Gene3D" id="3.30.1490.20">
    <property type="entry name" value="ATP-grasp fold, A domain"/>
    <property type="match status" value="1"/>
</dbReference>
<keyword evidence="2 4" id="KW-0547">Nucleotide-binding</keyword>
<comment type="caution">
    <text evidence="6">The sequence shown here is derived from an EMBL/GenBank/DDBJ whole genome shotgun (WGS) entry which is preliminary data.</text>
</comment>
<evidence type="ECO:0000259" key="5">
    <source>
        <dbReference type="PROSITE" id="PS50975"/>
    </source>
</evidence>
<dbReference type="Pfam" id="PF13535">
    <property type="entry name" value="ATP-grasp_4"/>
    <property type="match status" value="1"/>
</dbReference>
<dbReference type="GO" id="GO:0016874">
    <property type="term" value="F:ligase activity"/>
    <property type="evidence" value="ECO:0007669"/>
    <property type="project" value="UniProtKB-KW"/>
</dbReference>
<dbReference type="SUPFAM" id="SSF56059">
    <property type="entry name" value="Glutathione synthetase ATP-binding domain-like"/>
    <property type="match status" value="1"/>
</dbReference>
<dbReference type="Gene3D" id="3.40.50.20">
    <property type="match status" value="1"/>
</dbReference>
<evidence type="ECO:0000256" key="1">
    <source>
        <dbReference type="ARBA" id="ARBA00022598"/>
    </source>
</evidence>
<keyword evidence="1" id="KW-0436">Ligase</keyword>
<dbReference type="PROSITE" id="PS50975">
    <property type="entry name" value="ATP_GRASP"/>
    <property type="match status" value="1"/>
</dbReference>
<dbReference type="AlphaFoldDB" id="A0A510UQF8"/>
<evidence type="ECO:0000256" key="4">
    <source>
        <dbReference type="PROSITE-ProRule" id="PRU00409"/>
    </source>
</evidence>